<proteinExistence type="predicted"/>
<protein>
    <submittedName>
        <fullName evidence="1">Uncharacterized protein</fullName>
    </submittedName>
</protein>
<evidence type="ECO:0000313" key="1">
    <source>
        <dbReference type="EMBL" id="SVC55961.1"/>
    </source>
</evidence>
<name>A0A382N8T7_9ZZZZ</name>
<dbReference type="AlphaFoldDB" id="A0A382N8T7"/>
<feature type="non-terminal residue" evidence="1">
    <location>
        <position position="373"/>
    </location>
</feature>
<reference evidence="1" key="1">
    <citation type="submission" date="2018-05" db="EMBL/GenBank/DDBJ databases">
        <authorList>
            <person name="Lanie J.A."/>
            <person name="Ng W.-L."/>
            <person name="Kazmierczak K.M."/>
            <person name="Andrzejewski T.M."/>
            <person name="Davidsen T.M."/>
            <person name="Wayne K.J."/>
            <person name="Tettelin H."/>
            <person name="Glass J.I."/>
            <person name="Rusch D."/>
            <person name="Podicherti R."/>
            <person name="Tsui H.-C.T."/>
            <person name="Winkler M.E."/>
        </authorList>
    </citation>
    <scope>NUCLEOTIDE SEQUENCE</scope>
</reference>
<dbReference type="EMBL" id="UINC01097883">
    <property type="protein sequence ID" value="SVC55961.1"/>
    <property type="molecule type" value="Genomic_DNA"/>
</dbReference>
<organism evidence="1">
    <name type="scientific">marine metagenome</name>
    <dbReference type="NCBI Taxonomy" id="408172"/>
    <lineage>
        <taxon>unclassified sequences</taxon>
        <taxon>metagenomes</taxon>
        <taxon>ecological metagenomes</taxon>
    </lineage>
</organism>
<sequence>SPKYKGRKYYNAGELVSVLFPQSSYSDKTVQIDNIVAITPEESIYKRRFLDYPAEKQGLMIGLIKTIMLEEQPEAVFSRMGINAPPLEENQEYEFNLSGVRLELRIVTLGENYKELNRQSVWQSTSWNDVVRLLQKYDLNAEFEDLVRDVKLSLANPRSKHRIKGMFNSLVTIKSGEVGTVKADRKATTAKLIDKTFSDGLTFINNITESRLFHQRFTIERYDGREVADLAFMQALALYVLLYEDKNYAKQYATKTIAFVNFNKFRISETDMYLTYYLIMSDEEKAKDLINDTNNMLSKVNIDYPLLKKFFYEIKSGDVNSNFIKRFLLKLEGDLKIVNSKFRACRRIVQEWPLATKHQRHLVITTMLHFFRL</sequence>
<gene>
    <name evidence="1" type="ORF">METZ01_LOCUS308815</name>
</gene>
<feature type="non-terminal residue" evidence="1">
    <location>
        <position position="1"/>
    </location>
</feature>
<accession>A0A382N8T7</accession>